<dbReference type="GO" id="GO:0005886">
    <property type="term" value="C:plasma membrane"/>
    <property type="evidence" value="ECO:0007669"/>
    <property type="project" value="TreeGrafter"/>
</dbReference>
<evidence type="ECO:0008006" key="4">
    <source>
        <dbReference type="Google" id="ProtNLM"/>
    </source>
</evidence>
<dbReference type="EMBL" id="BLKC01000012">
    <property type="protein sequence ID" value="GFF28711.1"/>
    <property type="molecule type" value="Genomic_DNA"/>
</dbReference>
<evidence type="ECO:0000313" key="3">
    <source>
        <dbReference type="Proteomes" id="UP000465221"/>
    </source>
</evidence>
<dbReference type="InterPro" id="IPR027705">
    <property type="entry name" value="Flotillin_fam"/>
</dbReference>
<accession>A0A8H3RJB6</accession>
<dbReference type="PANTHER" id="PTHR13806">
    <property type="entry name" value="FLOTILLIN-RELATED"/>
    <property type="match status" value="1"/>
</dbReference>
<comment type="caution">
    <text evidence="2">The sequence shown here is derived from an EMBL/GenBank/DDBJ whole genome shotgun (WGS) entry which is preliminary data.</text>
</comment>
<sequence>MRCVVMTIPTRSINAQSELEPFGLKMYVWHIEFLLDAGLSDVKELQNTPGSEYFAFLSPHEGALNQAKIDVAEARMRGEIGKAEKKGRTEQEISRIDADTAVLETKRKAEKAKVDSELMNRQTELDNSGRLAKIAAQRQAESCKQVESKRAETELERLRDVKATKSKVAQKSAQENADASFYTEQKAADVQLYRQKMEADATYYRQSKEADAAFYQQKREAEGILEIAKAYGALVDVLGGPQAFLQYRMLEAVSYEVGSDKWSCYSRTLSQDHYMEHCSSDTMGPISDIMQSLPPLFSTIHEHTGIPPPTWLA</sequence>
<organism evidence="2 3">
    <name type="scientific">Aspergillus udagawae</name>
    <dbReference type="NCBI Taxonomy" id="91492"/>
    <lineage>
        <taxon>Eukaryota</taxon>
        <taxon>Fungi</taxon>
        <taxon>Dikarya</taxon>
        <taxon>Ascomycota</taxon>
        <taxon>Pezizomycotina</taxon>
        <taxon>Eurotiomycetes</taxon>
        <taxon>Eurotiomycetidae</taxon>
        <taxon>Eurotiales</taxon>
        <taxon>Aspergillaceae</taxon>
        <taxon>Aspergillus</taxon>
        <taxon>Aspergillus subgen. Fumigati</taxon>
    </lineage>
</organism>
<evidence type="ECO:0000313" key="2">
    <source>
        <dbReference type="EMBL" id="GFF28711.1"/>
    </source>
</evidence>
<dbReference type="AlphaFoldDB" id="A0A8H3RJB6"/>
<comment type="similarity">
    <text evidence="1">Belongs to the band 7/mec-2 family. Flotillin subfamily.</text>
</comment>
<gene>
    <name evidence="2" type="ORF">IFM46972_02422</name>
</gene>
<proteinExistence type="inferred from homology"/>
<dbReference type="PANTHER" id="PTHR13806:SF31">
    <property type="entry name" value="FLOTILLIN-LIKE PROTEIN 1-RELATED"/>
    <property type="match status" value="1"/>
</dbReference>
<evidence type="ECO:0000256" key="1">
    <source>
        <dbReference type="RuleBase" id="RU366054"/>
    </source>
</evidence>
<name>A0A8H3RJB6_9EURO</name>
<protein>
    <recommendedName>
        <fullName evidence="4">Flotillin-like</fullName>
    </recommendedName>
</protein>
<reference evidence="2 3" key="1">
    <citation type="submission" date="2020-01" db="EMBL/GenBank/DDBJ databases">
        <title>Draft genome sequence of Aspergillus udagawae IFM 46972.</title>
        <authorList>
            <person name="Takahashi H."/>
            <person name="Yaguchi T."/>
        </authorList>
    </citation>
    <scope>NUCLEOTIDE SEQUENCE [LARGE SCALE GENOMIC DNA]</scope>
    <source>
        <strain evidence="2 3">IFM 46972</strain>
    </source>
</reference>
<dbReference type="Proteomes" id="UP000465221">
    <property type="component" value="Unassembled WGS sequence"/>
</dbReference>